<feature type="non-terminal residue" evidence="1">
    <location>
        <position position="41"/>
    </location>
</feature>
<gene>
    <name evidence="1" type="ORF">S01H1_51082</name>
</gene>
<proteinExistence type="predicted"/>
<accession>X0VPN2</accession>
<protein>
    <submittedName>
        <fullName evidence="1">Uncharacterized protein</fullName>
    </submittedName>
</protein>
<name>X0VPN2_9ZZZZ</name>
<dbReference type="AlphaFoldDB" id="X0VPN2"/>
<comment type="caution">
    <text evidence="1">The sequence shown here is derived from an EMBL/GenBank/DDBJ whole genome shotgun (WGS) entry which is preliminary data.</text>
</comment>
<sequence length="41" mass="4355">MSGMAYVAIRACGCMCYAVAEERAKEAALARELASCLRDGL</sequence>
<reference evidence="1" key="1">
    <citation type="journal article" date="2014" name="Front. Microbiol.">
        <title>High frequency of phylogenetically diverse reductive dehalogenase-homologous genes in deep subseafloor sedimentary metagenomes.</title>
        <authorList>
            <person name="Kawai M."/>
            <person name="Futagami T."/>
            <person name="Toyoda A."/>
            <person name="Takaki Y."/>
            <person name="Nishi S."/>
            <person name="Hori S."/>
            <person name="Arai W."/>
            <person name="Tsubouchi T."/>
            <person name="Morono Y."/>
            <person name="Uchiyama I."/>
            <person name="Ito T."/>
            <person name="Fujiyama A."/>
            <person name="Inagaki F."/>
            <person name="Takami H."/>
        </authorList>
    </citation>
    <scope>NUCLEOTIDE SEQUENCE</scope>
    <source>
        <strain evidence="1">Expedition CK06-06</strain>
    </source>
</reference>
<evidence type="ECO:0000313" key="1">
    <source>
        <dbReference type="EMBL" id="GAG20349.1"/>
    </source>
</evidence>
<organism evidence="1">
    <name type="scientific">marine sediment metagenome</name>
    <dbReference type="NCBI Taxonomy" id="412755"/>
    <lineage>
        <taxon>unclassified sequences</taxon>
        <taxon>metagenomes</taxon>
        <taxon>ecological metagenomes</taxon>
    </lineage>
</organism>
<dbReference type="EMBL" id="BARS01032950">
    <property type="protein sequence ID" value="GAG20349.1"/>
    <property type="molecule type" value="Genomic_DNA"/>
</dbReference>